<reference evidence="2 3" key="1">
    <citation type="submission" date="2021-03" db="EMBL/GenBank/DDBJ databases">
        <authorList>
            <person name="King G.J."/>
            <person name="Bancroft I."/>
            <person name="Baten A."/>
            <person name="Bloomfield J."/>
            <person name="Borpatragohain P."/>
            <person name="He Z."/>
            <person name="Irish N."/>
            <person name="Irwin J."/>
            <person name="Liu K."/>
            <person name="Mauleon R.P."/>
            <person name="Moore J."/>
            <person name="Morris R."/>
            <person name="Ostergaard L."/>
            <person name="Wang B."/>
            <person name="Wells R."/>
        </authorList>
    </citation>
    <scope>NUCLEOTIDE SEQUENCE [LARGE SCALE GENOMIC DNA]</scope>
    <source>
        <strain evidence="2">R-o-18</strain>
        <tissue evidence="2">Leaf</tissue>
    </source>
</reference>
<keyword evidence="3" id="KW-1185">Reference proteome</keyword>
<organism evidence="2 3">
    <name type="scientific">Brassica rapa subsp. trilocularis</name>
    <dbReference type="NCBI Taxonomy" id="1813537"/>
    <lineage>
        <taxon>Eukaryota</taxon>
        <taxon>Viridiplantae</taxon>
        <taxon>Streptophyta</taxon>
        <taxon>Embryophyta</taxon>
        <taxon>Tracheophyta</taxon>
        <taxon>Spermatophyta</taxon>
        <taxon>Magnoliopsida</taxon>
        <taxon>eudicotyledons</taxon>
        <taxon>Gunneridae</taxon>
        <taxon>Pentapetalae</taxon>
        <taxon>rosids</taxon>
        <taxon>malvids</taxon>
        <taxon>Brassicales</taxon>
        <taxon>Brassicaceae</taxon>
        <taxon>Brassiceae</taxon>
        <taxon>Brassica</taxon>
    </lineage>
</organism>
<accession>A0ABQ7NUH7</accession>
<feature type="compositionally biased region" description="Basic and acidic residues" evidence="1">
    <location>
        <begin position="664"/>
        <end position="680"/>
    </location>
</feature>
<comment type="caution">
    <text evidence="2">The sequence shown here is derived from an EMBL/GenBank/DDBJ whole genome shotgun (WGS) entry which is preliminary data.</text>
</comment>
<evidence type="ECO:0000256" key="1">
    <source>
        <dbReference type="SAM" id="MobiDB-lite"/>
    </source>
</evidence>
<name>A0ABQ7NUH7_BRACM</name>
<dbReference type="EMBL" id="JADBGQ010000001">
    <property type="protein sequence ID" value="KAG5414514.1"/>
    <property type="molecule type" value="Genomic_DNA"/>
</dbReference>
<proteinExistence type="predicted"/>
<evidence type="ECO:0000313" key="2">
    <source>
        <dbReference type="EMBL" id="KAG5414514.1"/>
    </source>
</evidence>
<sequence>MLGRRVSIELGLSAVRLPYSSLSAANLDTCPLPSDNHTDFVVTDFDPNKFSAVCKLAGFLKTFEYWQRDKFWDLVSGCLILCLEMLETSALGLGQDLGLLLVLEGAMTNSTYVSRFSFILIPYRFIRLVLLEPSISPRTVFKPPGSADQKFWVSFIALLSLCRMYESHLYEMANNKLNGKKYRFESSRRIYFEKMLVRMTASATSRDAEDLLFFRMPRFVLENVRGLEDVSRCCKSLVLALTTDVRSKIFCSCLDANNLIFDREIRTEVSRKFVYGKKRKLLGVTHGVLPKFISIRSSRKIFFIEVDLANHREGSAPFNVHDATSILEFSSSQMFSMLFRDLLGSTATERNALPERASILWLIVEFQFVIGTGSELDMRGDRFSIFREFRSVCKIWINNYGKIYRDRKNYLRLSSLDYPPRFYIPYSSMAASNFVSSQFCLVISCIFAISDTGVYPLKLDIYHPNLTVIFSLGTTSIFVKSFNGNSNRNKRRFDRDLKENTKLERAGGLTGRYVASWGSDRSLRSEWKQARKSPTCFRRRYVATEGLTGRYVASASKPKRVLLVFIVKSQRKLRLRRNEKCLYISTEGLTGRYVASESKPRSVLLVFVVKSQGKLRLRRTEKRRYVATESLTGRYVASGSKPRRVLLVFVVKSQRKLRLRRNEKRFDEDSKENSKEELSERPSSVRARSLHSDRAICVLGRYVATELWFELGRYVATERDGCLRPSCVHAWSPRIDRAWLVCGPIAILELVHDRFGYMSVAFGQSYLVVQLRFEQDFTARLFVKISLRGLIFVKMFMLIFMDFQTLISS</sequence>
<gene>
    <name evidence="2" type="primary">A01g504310.1_BraROA</name>
    <name evidence="2" type="ORF">IGI04_002081</name>
</gene>
<dbReference type="Proteomes" id="UP000823674">
    <property type="component" value="Chromosome A01"/>
</dbReference>
<protein>
    <submittedName>
        <fullName evidence="2">Uncharacterized protein</fullName>
    </submittedName>
</protein>
<evidence type="ECO:0000313" key="3">
    <source>
        <dbReference type="Proteomes" id="UP000823674"/>
    </source>
</evidence>
<feature type="region of interest" description="Disordered" evidence="1">
    <location>
        <begin position="662"/>
        <end position="683"/>
    </location>
</feature>